<dbReference type="Proteomes" id="UP000095767">
    <property type="component" value="Unassembled WGS sequence"/>
</dbReference>
<keyword evidence="1" id="KW-0677">Repeat</keyword>
<dbReference type="SUPFAM" id="SSF52540">
    <property type="entry name" value="P-loop containing nucleoside triphosphate hydrolases"/>
    <property type="match status" value="1"/>
</dbReference>
<dbReference type="Pfam" id="PF23559">
    <property type="entry name" value="WHD_DRP"/>
    <property type="match status" value="1"/>
</dbReference>
<protein>
    <submittedName>
        <fullName evidence="4">Putative disease resistance protein RGA3</fullName>
    </submittedName>
</protein>
<gene>
    <name evidence="4" type="ORF">BAE44_0014067</name>
</gene>
<dbReference type="PANTHER" id="PTHR23155:SF687">
    <property type="entry name" value="OS07G0481400 PROTEIN"/>
    <property type="match status" value="1"/>
</dbReference>
<evidence type="ECO:0000313" key="4">
    <source>
        <dbReference type="EMBL" id="OEL24914.1"/>
    </source>
</evidence>
<evidence type="ECO:0000256" key="1">
    <source>
        <dbReference type="ARBA" id="ARBA00022737"/>
    </source>
</evidence>
<dbReference type="InterPro" id="IPR003593">
    <property type="entry name" value="AAA+_ATPase"/>
</dbReference>
<feature type="domain" description="AAA+ ATPase" evidence="3">
    <location>
        <begin position="502"/>
        <end position="629"/>
    </location>
</feature>
<dbReference type="InterPro" id="IPR058922">
    <property type="entry name" value="WHD_DRP"/>
</dbReference>
<dbReference type="PANTHER" id="PTHR23155">
    <property type="entry name" value="DISEASE RESISTANCE PROTEIN RP"/>
    <property type="match status" value="1"/>
</dbReference>
<dbReference type="InterPro" id="IPR036047">
    <property type="entry name" value="F-box-like_dom_sf"/>
</dbReference>
<feature type="non-terminal residue" evidence="4">
    <location>
        <position position="968"/>
    </location>
</feature>
<dbReference type="Pfam" id="PF00931">
    <property type="entry name" value="NB-ARC"/>
    <property type="match status" value="1"/>
</dbReference>
<name>A0A1E5VIN9_9POAL</name>
<dbReference type="GO" id="GO:0043531">
    <property type="term" value="F:ADP binding"/>
    <property type="evidence" value="ECO:0007669"/>
    <property type="project" value="InterPro"/>
</dbReference>
<keyword evidence="5" id="KW-1185">Reference proteome</keyword>
<dbReference type="Pfam" id="PF08387">
    <property type="entry name" value="FBD"/>
    <property type="match status" value="1"/>
</dbReference>
<dbReference type="Pfam" id="PF24758">
    <property type="entry name" value="LRR_At5g56370"/>
    <property type="match status" value="1"/>
</dbReference>
<keyword evidence="2" id="KW-0611">Plant defense</keyword>
<dbReference type="Gene3D" id="3.80.10.10">
    <property type="entry name" value="Ribonuclease Inhibitor"/>
    <property type="match status" value="2"/>
</dbReference>
<dbReference type="AlphaFoldDB" id="A0A1E5VIN9"/>
<accession>A0A1E5VIN9</accession>
<dbReference type="InterPro" id="IPR044974">
    <property type="entry name" value="Disease_R_plants"/>
</dbReference>
<dbReference type="Gene3D" id="1.10.8.430">
    <property type="entry name" value="Helical domain of apoptotic protease-activating factors"/>
    <property type="match status" value="1"/>
</dbReference>
<dbReference type="SUPFAM" id="SSF81383">
    <property type="entry name" value="F-box domain"/>
    <property type="match status" value="1"/>
</dbReference>
<dbReference type="Gene3D" id="3.40.50.300">
    <property type="entry name" value="P-loop containing nucleotide triphosphate hydrolases"/>
    <property type="match status" value="1"/>
</dbReference>
<dbReference type="InterPro" id="IPR055411">
    <property type="entry name" value="LRR_FXL15/At3g58940/PEG3-like"/>
</dbReference>
<dbReference type="SUPFAM" id="SSF52047">
    <property type="entry name" value="RNI-like"/>
    <property type="match status" value="2"/>
</dbReference>
<dbReference type="PRINTS" id="PR00364">
    <property type="entry name" value="DISEASERSIST"/>
</dbReference>
<dbReference type="Pfam" id="PF23598">
    <property type="entry name" value="LRR_14"/>
    <property type="match status" value="1"/>
</dbReference>
<sequence>MAAVGSCRICRKEKVRAPCCRGVFLRRSCRLRHSTDGEVDVDRISALPEDVLHLFLTRLRCARAAAHTGLLSSRWRTLWTSLPELTFHNTVPDQVEAALARVTRPSLSVLDIHISGHHVLEPAGVTSLLRSATRLAPVELKVDFNGVVRLQCGGNFRQPVEVLLPCFDQTISISMWMSIPVVHFVLPLAGDFLKLESLSLRSCEVHIADLLPRCPSLRKLRIHGSRLLSVITAHSPSLEEIHVSTEEELQRVDIRAPLLKKISIYTDFGISDEFSMSYSSAPKLEELSWKWGRCFSNVGFGIWRLSSLTMEMTKPLGGSQLANDEESTCLQQQHCPRVDAVGVEECYADCSCDEPNNWRSQTVPMTDLKEVEIKGFKGEAQEIDLLKLIFRSTTILERVTIDLYHKECNPSSVFKFCRDVGTDYIIANDIHELNQKLDGIYQEGERLHLKPVLEDQIRLYQIRLNLDVSPDLEPDIVGREVESDCDSLIELLKREDIPSRPNHPLFAIIGTIGVGKTTLARKVYHKAETMFETRVWVHVSKDLRHMSMWSGEGFSKGETAGQQALLRTWLQGYKFLLVIDDVWGENVWDGLLEIQAQHGSHGSRILITTRNEHVARRMGAVHLHHVKGLNEDDGWWLLRTRAFLDESTGNMQDIGRRIVQKCNGLPMAIRRIGCILREVDQKEDDWRRIYSSDFCGLSSRIRNAINMSYLELPYYLKRCFVYCSLYPEGSVIDRQRITQQWIAEGFIVTQQNTAHSTTVEEEAEKCYDKLLAMGLLLPESGAYGAERSKMPHLFRSFALLQSLDEYFIGNPQDIGDVLKPCRLSITTGGAEALRNGIRKLKCLRPIILSGSPLNDRALGDIFQKFMHLRVLDLGGTQIECVARSLGSMTHLRYLSFANTQIREIPSTIENLRMLQFLILKNCTSLNTLTESLGRLTNLRTLDISGAGLNQVKFGFSMMKELNCLQGFL</sequence>
<proteinExistence type="predicted"/>
<dbReference type="InterPro" id="IPR032675">
    <property type="entry name" value="LRR_dom_sf"/>
</dbReference>
<dbReference type="InterPro" id="IPR002182">
    <property type="entry name" value="NB-ARC"/>
</dbReference>
<dbReference type="InterPro" id="IPR042197">
    <property type="entry name" value="Apaf_helical"/>
</dbReference>
<dbReference type="InterPro" id="IPR036388">
    <property type="entry name" value="WH-like_DNA-bd_sf"/>
</dbReference>
<evidence type="ECO:0000313" key="5">
    <source>
        <dbReference type="Proteomes" id="UP000095767"/>
    </source>
</evidence>
<dbReference type="InterPro" id="IPR055414">
    <property type="entry name" value="LRR_R13L4/SHOC2-like"/>
</dbReference>
<dbReference type="Gene3D" id="1.10.10.10">
    <property type="entry name" value="Winged helix-like DNA-binding domain superfamily/Winged helix DNA-binding domain"/>
    <property type="match status" value="1"/>
</dbReference>
<dbReference type="OrthoDB" id="585754at2759"/>
<dbReference type="InterPro" id="IPR006566">
    <property type="entry name" value="FBD"/>
</dbReference>
<evidence type="ECO:0000259" key="3">
    <source>
        <dbReference type="SMART" id="SM00382"/>
    </source>
</evidence>
<evidence type="ECO:0000256" key="2">
    <source>
        <dbReference type="ARBA" id="ARBA00022821"/>
    </source>
</evidence>
<reference evidence="4 5" key="1">
    <citation type="submission" date="2016-09" db="EMBL/GenBank/DDBJ databases">
        <title>The draft genome of Dichanthelium oligosanthes: A C3 panicoid grass species.</title>
        <authorList>
            <person name="Studer A.J."/>
            <person name="Schnable J.C."/>
            <person name="Brutnell T.P."/>
        </authorList>
    </citation>
    <scope>NUCLEOTIDE SEQUENCE [LARGE SCALE GENOMIC DNA]</scope>
    <source>
        <strain evidence="5">cv. Kellogg 1175</strain>
        <tissue evidence="4">Leaf</tissue>
    </source>
</reference>
<dbReference type="EMBL" id="LWDX02038628">
    <property type="protein sequence ID" value="OEL24914.1"/>
    <property type="molecule type" value="Genomic_DNA"/>
</dbReference>
<dbReference type="InterPro" id="IPR027417">
    <property type="entry name" value="P-loop_NTPase"/>
</dbReference>
<dbReference type="SMART" id="SM00382">
    <property type="entry name" value="AAA"/>
    <property type="match status" value="1"/>
</dbReference>
<comment type="caution">
    <text evidence="4">The sequence shown here is derived from an EMBL/GenBank/DDBJ whole genome shotgun (WGS) entry which is preliminary data.</text>
</comment>
<dbReference type="GO" id="GO:0098542">
    <property type="term" value="P:defense response to other organism"/>
    <property type="evidence" value="ECO:0007669"/>
    <property type="project" value="TreeGrafter"/>
</dbReference>
<organism evidence="4 5">
    <name type="scientific">Dichanthelium oligosanthes</name>
    <dbReference type="NCBI Taxonomy" id="888268"/>
    <lineage>
        <taxon>Eukaryota</taxon>
        <taxon>Viridiplantae</taxon>
        <taxon>Streptophyta</taxon>
        <taxon>Embryophyta</taxon>
        <taxon>Tracheophyta</taxon>
        <taxon>Spermatophyta</taxon>
        <taxon>Magnoliopsida</taxon>
        <taxon>Liliopsida</taxon>
        <taxon>Poales</taxon>
        <taxon>Poaceae</taxon>
        <taxon>PACMAD clade</taxon>
        <taxon>Panicoideae</taxon>
        <taxon>Panicodae</taxon>
        <taxon>Paniceae</taxon>
        <taxon>Dichantheliinae</taxon>
        <taxon>Dichanthelium</taxon>
    </lineage>
</organism>